<organism evidence="5 6">
    <name type="scientific">Phakopsora pachyrhizi</name>
    <name type="common">Asian soybean rust disease fungus</name>
    <dbReference type="NCBI Taxonomy" id="170000"/>
    <lineage>
        <taxon>Eukaryota</taxon>
        <taxon>Fungi</taxon>
        <taxon>Dikarya</taxon>
        <taxon>Basidiomycota</taxon>
        <taxon>Pucciniomycotina</taxon>
        <taxon>Pucciniomycetes</taxon>
        <taxon>Pucciniales</taxon>
        <taxon>Phakopsoraceae</taxon>
        <taxon>Phakopsora</taxon>
    </lineage>
</organism>
<evidence type="ECO:0000256" key="3">
    <source>
        <dbReference type="ARBA" id="ARBA00023274"/>
    </source>
</evidence>
<comment type="similarity">
    <text evidence="1">Belongs to the universal ribosomal protein uS11 family.</text>
</comment>
<dbReference type="EMBL" id="CALTRL010001148">
    <property type="protein sequence ID" value="CAH7671174.1"/>
    <property type="molecule type" value="Genomic_DNA"/>
</dbReference>
<sequence>MMMMMMKFIRNCHQQQSIVPTATTTLSHLKSSSILSINNHYNNSHHLNRRYRSNLTLDDILPPPTINNRSNQHHSSDVRHQTSNTNHQSDLPDNNSYSNIRLSSSSSLARSSGIEMITDPLRRRSGDNTHYSLIIRSTSNNTRLTLTHTPISYLPGSHDGDPAYRRSFPRAGQIVSVVTSGSVGFKRGRRQDYEAATQASLKMLNNIRDILKIPKSSSSSSSSQDHRVTVREGIPREFEIVFDGFGVGRDAFFSTIMNSQSTDLREMVRSIRDVTTVRIGGTRPKKIRRV</sequence>
<keyword evidence="3" id="KW-0687">Ribonucleoprotein</keyword>
<comment type="caution">
    <text evidence="5">The sequence shown here is derived from an EMBL/GenBank/DDBJ whole genome shotgun (WGS) entry which is preliminary data.</text>
</comment>
<feature type="compositionally biased region" description="Low complexity" evidence="4">
    <location>
        <begin position="94"/>
        <end position="104"/>
    </location>
</feature>
<feature type="region of interest" description="Disordered" evidence="4">
    <location>
        <begin position="58"/>
        <end position="104"/>
    </location>
</feature>
<evidence type="ECO:0000313" key="5">
    <source>
        <dbReference type="EMBL" id="CAH7671174.1"/>
    </source>
</evidence>
<evidence type="ECO:0000256" key="2">
    <source>
        <dbReference type="ARBA" id="ARBA00022980"/>
    </source>
</evidence>
<evidence type="ECO:0000313" key="6">
    <source>
        <dbReference type="Proteomes" id="UP001153365"/>
    </source>
</evidence>
<dbReference type="InterPro" id="IPR001971">
    <property type="entry name" value="Ribosomal_uS11"/>
</dbReference>
<dbReference type="HAMAP" id="MF_01310">
    <property type="entry name" value="Ribosomal_uS11"/>
    <property type="match status" value="1"/>
</dbReference>
<dbReference type="GO" id="GO:0005840">
    <property type="term" value="C:ribosome"/>
    <property type="evidence" value="ECO:0007669"/>
    <property type="project" value="UniProtKB-KW"/>
</dbReference>
<dbReference type="InterPro" id="IPR036967">
    <property type="entry name" value="Ribosomal_uS11_sf"/>
</dbReference>
<dbReference type="Proteomes" id="UP001153365">
    <property type="component" value="Unassembled WGS sequence"/>
</dbReference>
<dbReference type="GO" id="GO:0003735">
    <property type="term" value="F:structural constituent of ribosome"/>
    <property type="evidence" value="ECO:0007669"/>
    <property type="project" value="InterPro"/>
</dbReference>
<dbReference type="SUPFAM" id="SSF53137">
    <property type="entry name" value="Translational machinery components"/>
    <property type="match status" value="1"/>
</dbReference>
<name>A0AAV0AQB7_PHAPC</name>
<dbReference type="GO" id="GO:1990904">
    <property type="term" value="C:ribonucleoprotein complex"/>
    <property type="evidence" value="ECO:0007669"/>
    <property type="project" value="UniProtKB-KW"/>
</dbReference>
<dbReference type="GO" id="GO:0006412">
    <property type="term" value="P:translation"/>
    <property type="evidence" value="ECO:0007669"/>
    <property type="project" value="InterPro"/>
</dbReference>
<gene>
    <name evidence="5" type="ORF">PPACK8108_LOCUS5932</name>
</gene>
<evidence type="ECO:0000256" key="4">
    <source>
        <dbReference type="SAM" id="MobiDB-lite"/>
    </source>
</evidence>
<dbReference type="Gene3D" id="3.30.420.80">
    <property type="entry name" value="Ribosomal protein S11"/>
    <property type="match status" value="1"/>
</dbReference>
<evidence type="ECO:0000256" key="1">
    <source>
        <dbReference type="ARBA" id="ARBA00006194"/>
    </source>
</evidence>
<reference evidence="5" key="1">
    <citation type="submission" date="2022-06" db="EMBL/GenBank/DDBJ databases">
        <authorList>
            <consortium name="SYNGENTA / RWTH Aachen University"/>
        </authorList>
    </citation>
    <scope>NUCLEOTIDE SEQUENCE</scope>
</reference>
<accession>A0AAV0AQB7</accession>
<dbReference type="AlphaFoldDB" id="A0AAV0AQB7"/>
<keyword evidence="2" id="KW-0689">Ribosomal protein</keyword>
<protein>
    <submittedName>
        <fullName evidence="5">Uncharacterized protein</fullName>
    </submittedName>
</protein>
<proteinExistence type="inferred from homology"/>
<keyword evidence="6" id="KW-1185">Reference proteome</keyword>
<feature type="compositionally biased region" description="Polar residues" evidence="4">
    <location>
        <begin position="81"/>
        <end position="93"/>
    </location>
</feature>